<dbReference type="Pfam" id="PF01979">
    <property type="entry name" value="Amidohydro_1"/>
    <property type="match status" value="1"/>
</dbReference>
<dbReference type="InterPro" id="IPR011059">
    <property type="entry name" value="Metal-dep_hydrolase_composite"/>
</dbReference>
<dbReference type="InterPro" id="IPR032466">
    <property type="entry name" value="Metal_Hydrolase"/>
</dbReference>
<evidence type="ECO:0000313" key="3">
    <source>
        <dbReference type="Proteomes" id="UP001597307"/>
    </source>
</evidence>
<name>A0ABW4Q7V9_9MICC</name>
<dbReference type="PANTHER" id="PTHR43135:SF3">
    <property type="entry name" value="ALPHA-D-RIBOSE 1-METHYLPHOSPHONATE 5-TRIPHOSPHATE DIPHOSPHATASE"/>
    <property type="match status" value="1"/>
</dbReference>
<dbReference type="RefSeq" id="WP_343878268.1">
    <property type="nucleotide sequence ID" value="NZ_BAAAIJ010000013.1"/>
</dbReference>
<dbReference type="Proteomes" id="UP001597307">
    <property type="component" value="Unassembled WGS sequence"/>
</dbReference>
<comment type="caution">
    <text evidence="2">The sequence shown here is derived from an EMBL/GenBank/DDBJ whole genome shotgun (WGS) entry which is preliminary data.</text>
</comment>
<dbReference type="InterPro" id="IPR051781">
    <property type="entry name" value="Metallo-dep_Hydrolase"/>
</dbReference>
<dbReference type="PANTHER" id="PTHR43135">
    <property type="entry name" value="ALPHA-D-RIBOSE 1-METHYLPHOSPHONATE 5-TRIPHOSPHATE DIPHOSPHATASE"/>
    <property type="match status" value="1"/>
</dbReference>
<evidence type="ECO:0000313" key="2">
    <source>
        <dbReference type="EMBL" id="MFD1846794.1"/>
    </source>
</evidence>
<gene>
    <name evidence="2" type="ORF">ACFSFX_09310</name>
</gene>
<organism evidence="2 3">
    <name type="scientific">Arthrobacter flavus</name>
    <dbReference type="NCBI Taxonomy" id="95172"/>
    <lineage>
        <taxon>Bacteria</taxon>
        <taxon>Bacillati</taxon>
        <taxon>Actinomycetota</taxon>
        <taxon>Actinomycetes</taxon>
        <taxon>Micrococcales</taxon>
        <taxon>Micrococcaceae</taxon>
        <taxon>Arthrobacter</taxon>
    </lineage>
</organism>
<dbReference type="InterPro" id="IPR006680">
    <property type="entry name" value="Amidohydro-rel"/>
</dbReference>
<proteinExistence type="predicted"/>
<protein>
    <submittedName>
        <fullName evidence="2">Amidohydrolase family protein</fullName>
    </submittedName>
</protein>
<feature type="domain" description="Amidohydrolase-related" evidence="1">
    <location>
        <begin position="57"/>
        <end position="385"/>
    </location>
</feature>
<dbReference type="SUPFAM" id="SSF51338">
    <property type="entry name" value="Composite domain of metallo-dependent hydrolases"/>
    <property type="match status" value="1"/>
</dbReference>
<reference evidence="3" key="1">
    <citation type="journal article" date="2019" name="Int. J. Syst. Evol. Microbiol.">
        <title>The Global Catalogue of Microorganisms (GCM) 10K type strain sequencing project: providing services to taxonomists for standard genome sequencing and annotation.</title>
        <authorList>
            <consortium name="The Broad Institute Genomics Platform"/>
            <consortium name="The Broad Institute Genome Sequencing Center for Infectious Disease"/>
            <person name="Wu L."/>
            <person name="Ma J."/>
        </authorList>
    </citation>
    <scope>NUCLEOTIDE SEQUENCE [LARGE SCALE GENOMIC DNA]</scope>
    <source>
        <strain evidence="3">JCM 11496</strain>
    </source>
</reference>
<dbReference type="CDD" id="cd01299">
    <property type="entry name" value="Met_dep_hydrolase_A"/>
    <property type="match status" value="1"/>
</dbReference>
<sequence>MTLATVLKNGHVFDGERFLPGQTDVVIRGGMIEAVGRDAGSADAYTEATVVDCAGRTVLPGLIDLHVHAMTSTPGSIQAMVDPYSLQFYESVRNLEATLRAGVTTVRDAGGADLGAKQAVETGIVKGPRLRIAVSIMSQTGGHGDLWHPSGLDSPDFGPHPGRPSGIADGVEEVRKVTRTLLRAGADQIKICSTGGVLSPTTDPRHSQFTPAEIAVVVEEAEMQGKYVMAHAQGTAGIINALRAGVRTIEHGIYLTDEAIQLFLDTKAYLVPTLSAPLAVIRKGESGTSGLSQQVIDKAQQVAEDHRQSVARAIAAGVKVGMGTDAGVGAHGDNLEELALMADAGMTLEQVLAASTSVPGELITPINSVGRLAEKHLADVVVLTGTLESTEQLAGLRSMIGQVYQGGVLQFATA</sequence>
<dbReference type="InterPro" id="IPR057744">
    <property type="entry name" value="OTAase-like"/>
</dbReference>
<dbReference type="EMBL" id="JBHUGA010000030">
    <property type="protein sequence ID" value="MFD1846794.1"/>
    <property type="molecule type" value="Genomic_DNA"/>
</dbReference>
<keyword evidence="3" id="KW-1185">Reference proteome</keyword>
<evidence type="ECO:0000259" key="1">
    <source>
        <dbReference type="Pfam" id="PF01979"/>
    </source>
</evidence>
<dbReference type="Gene3D" id="3.20.20.140">
    <property type="entry name" value="Metal-dependent hydrolases"/>
    <property type="match status" value="1"/>
</dbReference>
<accession>A0ABW4Q7V9</accession>
<dbReference type="SUPFAM" id="SSF51556">
    <property type="entry name" value="Metallo-dependent hydrolases"/>
    <property type="match status" value="1"/>
</dbReference>
<dbReference type="Gene3D" id="2.30.40.10">
    <property type="entry name" value="Urease, subunit C, domain 1"/>
    <property type="match status" value="1"/>
</dbReference>